<feature type="transmembrane region" description="Helical" evidence="1">
    <location>
        <begin position="174"/>
        <end position="191"/>
    </location>
</feature>
<dbReference type="EMBL" id="UINC01005959">
    <property type="protein sequence ID" value="SVA24616.1"/>
    <property type="molecule type" value="Genomic_DNA"/>
</dbReference>
<protein>
    <submittedName>
        <fullName evidence="2">Uncharacterized protein</fullName>
    </submittedName>
</protein>
<feature type="transmembrane region" description="Helical" evidence="1">
    <location>
        <begin position="436"/>
        <end position="453"/>
    </location>
</feature>
<gene>
    <name evidence="2" type="ORF">METZ01_LOCUS77470</name>
</gene>
<feature type="transmembrane region" description="Helical" evidence="1">
    <location>
        <begin position="369"/>
        <end position="387"/>
    </location>
</feature>
<feature type="transmembrane region" description="Helical" evidence="1">
    <location>
        <begin position="88"/>
        <end position="110"/>
    </location>
</feature>
<feature type="transmembrane region" description="Helical" evidence="1">
    <location>
        <begin position="203"/>
        <end position="226"/>
    </location>
</feature>
<organism evidence="2">
    <name type="scientific">marine metagenome</name>
    <dbReference type="NCBI Taxonomy" id="408172"/>
    <lineage>
        <taxon>unclassified sequences</taxon>
        <taxon>metagenomes</taxon>
        <taxon>ecological metagenomes</taxon>
    </lineage>
</organism>
<name>A0A381U8S6_9ZZZZ</name>
<keyword evidence="1" id="KW-0812">Transmembrane</keyword>
<feature type="transmembrane region" description="Helical" evidence="1">
    <location>
        <begin position="122"/>
        <end position="140"/>
    </location>
</feature>
<feature type="transmembrane region" description="Helical" evidence="1">
    <location>
        <begin position="339"/>
        <end position="357"/>
    </location>
</feature>
<keyword evidence="1" id="KW-1133">Transmembrane helix</keyword>
<evidence type="ECO:0000313" key="2">
    <source>
        <dbReference type="EMBL" id="SVA24616.1"/>
    </source>
</evidence>
<feature type="transmembrane region" description="Helical" evidence="1">
    <location>
        <begin position="399"/>
        <end position="420"/>
    </location>
</feature>
<keyword evidence="1" id="KW-0472">Membrane</keyword>
<dbReference type="AlphaFoldDB" id="A0A381U8S6"/>
<evidence type="ECO:0000256" key="1">
    <source>
        <dbReference type="SAM" id="Phobius"/>
    </source>
</evidence>
<feature type="transmembrane region" description="Helical" evidence="1">
    <location>
        <begin position="287"/>
        <end position="310"/>
    </location>
</feature>
<feature type="transmembrane region" description="Helical" evidence="1">
    <location>
        <begin position="22"/>
        <end position="39"/>
    </location>
</feature>
<accession>A0A381U8S6</accession>
<feature type="transmembrane region" description="Helical" evidence="1">
    <location>
        <begin position="51"/>
        <end position="68"/>
    </location>
</feature>
<reference evidence="2" key="1">
    <citation type="submission" date="2018-05" db="EMBL/GenBank/DDBJ databases">
        <authorList>
            <person name="Lanie J.A."/>
            <person name="Ng W.-L."/>
            <person name="Kazmierczak K.M."/>
            <person name="Andrzejewski T.M."/>
            <person name="Davidsen T.M."/>
            <person name="Wayne K.J."/>
            <person name="Tettelin H."/>
            <person name="Glass J.I."/>
            <person name="Rusch D."/>
            <person name="Podicherti R."/>
            <person name="Tsui H.-C.T."/>
            <person name="Winkler M.E."/>
        </authorList>
    </citation>
    <scope>NUCLEOTIDE SEQUENCE</scope>
</reference>
<proteinExistence type="predicted"/>
<feature type="transmembrane region" description="Helical" evidence="1">
    <location>
        <begin position="316"/>
        <end position="334"/>
    </location>
</feature>
<sequence>MLTAGMAGGMGWGIRGQYGHETGAMIAGVLVSLVLVYLFCPGNSSIQVVRAAALGTIAMGFGGSMTYGQTVGLTHDGALIGNVAALRWGMLGLAIKGGIWIGFAGLFLGLGLGGKRYRPFEMLLLVMGMLTAVVIGWWLFNSPHDPDNKRLPLLYFSDHWHWEPGVALKHRPEIWGGLFCALVTGILYAVLVRKDALAGSLALWGMLGGALGFPAGQAVQAAHAWYPEFFSESFIAPVTAHFNWWNMMETTFGTVMGMVLGLGLWLNRHLISVSSDPEEPDLLPGALITVLLVLHMSLLTGVEFSSLAWIDGLYDLGLMMGIIPLVACVSSRWWPYLQLLPITLFPIAGKTLRMLVYRVETPINLSVGWLVYFILPLMAATALAIYHGGGFRRTRGLPAFIPGALLFCTWIFFFLNFAFFDFPWPWEAWTGRTPNAILFFIAAMGLTVTVLFFDPDTRRWHWKGWESGRV</sequence>
<feature type="transmembrane region" description="Helical" evidence="1">
    <location>
        <begin position="246"/>
        <end position="266"/>
    </location>
</feature>